<evidence type="ECO:0000313" key="2">
    <source>
        <dbReference type="EMBL" id="MFD2188008.1"/>
    </source>
</evidence>
<comment type="caution">
    <text evidence="2">The sequence shown here is derived from an EMBL/GenBank/DDBJ whole genome shotgun (WGS) entry which is preliminary data.</text>
</comment>
<protein>
    <submittedName>
        <fullName evidence="2">Uncharacterized protein</fullName>
    </submittedName>
</protein>
<feature type="compositionally biased region" description="Gly residues" evidence="1">
    <location>
        <begin position="205"/>
        <end position="225"/>
    </location>
</feature>
<proteinExistence type="predicted"/>
<dbReference type="EMBL" id="JBHUHY010000015">
    <property type="protein sequence ID" value="MFD2188008.1"/>
    <property type="molecule type" value="Genomic_DNA"/>
</dbReference>
<evidence type="ECO:0000313" key="3">
    <source>
        <dbReference type="Proteomes" id="UP001597344"/>
    </source>
</evidence>
<organism evidence="2 3">
    <name type="scientific">Aquimarina celericrescens</name>
    <dbReference type="NCBI Taxonomy" id="1964542"/>
    <lineage>
        <taxon>Bacteria</taxon>
        <taxon>Pseudomonadati</taxon>
        <taxon>Bacteroidota</taxon>
        <taxon>Flavobacteriia</taxon>
        <taxon>Flavobacteriales</taxon>
        <taxon>Flavobacteriaceae</taxon>
        <taxon>Aquimarina</taxon>
    </lineage>
</organism>
<sequence>MKNSLNHIAFILIAFLMIGCQKDELPNIEQNLITNAKSWYENNHSALLNQNALFYGAPDWNKVIKVDNDLYFPLTKTFAISSNQRNNSKISRFVKSFLVLSEVDSGYEESLKVYMNKDSDVFDSFEETKQNAFVEFDSGNVKIASSLGQSNKSAIPDWINNMGVTLEKGRSCTSYSVIKTLYYGNQVIGVQVLYSYQVCTGGGGSQGGGSQGGDGLGGGDGGDGGVLPENDPTVDQYTPIETPDSPPSADEQDPESEWEYIPSQITLPDGRQVTIHFGTSADGVSANQKVQKKVIEAIKTVLYEANKNLAVYEKITAIYIKCSTNGVHSDTSNHKRGEAIDLSRINGVNVKTLGAFNQQVIRLQEAWDQLPNVRENFGPHFKHKYDNVSDTWNYTNTTVPKHDDHLHLTVR</sequence>
<dbReference type="RefSeq" id="WP_378321012.1">
    <property type="nucleotide sequence ID" value="NZ_JBHUHY010000015.1"/>
</dbReference>
<reference evidence="3" key="1">
    <citation type="journal article" date="2019" name="Int. J. Syst. Evol. Microbiol.">
        <title>The Global Catalogue of Microorganisms (GCM) 10K type strain sequencing project: providing services to taxonomists for standard genome sequencing and annotation.</title>
        <authorList>
            <consortium name="The Broad Institute Genomics Platform"/>
            <consortium name="The Broad Institute Genome Sequencing Center for Infectious Disease"/>
            <person name="Wu L."/>
            <person name="Ma J."/>
        </authorList>
    </citation>
    <scope>NUCLEOTIDE SEQUENCE [LARGE SCALE GENOMIC DNA]</scope>
    <source>
        <strain evidence="3">DT92</strain>
    </source>
</reference>
<keyword evidence="3" id="KW-1185">Reference proteome</keyword>
<dbReference type="PROSITE" id="PS51257">
    <property type="entry name" value="PROKAR_LIPOPROTEIN"/>
    <property type="match status" value="1"/>
</dbReference>
<evidence type="ECO:0000256" key="1">
    <source>
        <dbReference type="SAM" id="MobiDB-lite"/>
    </source>
</evidence>
<gene>
    <name evidence="2" type="ORF">ACFSJT_14495</name>
</gene>
<feature type="region of interest" description="Disordered" evidence="1">
    <location>
        <begin position="205"/>
        <end position="256"/>
    </location>
</feature>
<dbReference type="Proteomes" id="UP001597344">
    <property type="component" value="Unassembled WGS sequence"/>
</dbReference>
<accession>A0ABW5AYF4</accession>
<name>A0ABW5AYF4_9FLAO</name>